<protein>
    <submittedName>
        <fullName evidence="3">Uncharacterized protein</fullName>
    </submittedName>
</protein>
<dbReference type="AlphaFoldDB" id="A0A1Y6F3W0"/>
<dbReference type="RefSeq" id="WP_234990006.1">
    <property type="nucleotide sequence ID" value="NZ_FXWG01000002.1"/>
</dbReference>
<evidence type="ECO:0000256" key="1">
    <source>
        <dbReference type="SAM" id="MobiDB-lite"/>
    </source>
</evidence>
<keyword evidence="4" id="KW-1185">Reference proteome</keyword>
<evidence type="ECO:0000313" key="4">
    <source>
        <dbReference type="Proteomes" id="UP000194420"/>
    </source>
</evidence>
<evidence type="ECO:0000313" key="3">
    <source>
        <dbReference type="EMBL" id="SMQ69545.1"/>
    </source>
</evidence>
<proteinExistence type="predicted"/>
<organism evidence="3 4">
    <name type="scientific">Altererythrobacter xiamenensis</name>
    <dbReference type="NCBI Taxonomy" id="1316679"/>
    <lineage>
        <taxon>Bacteria</taxon>
        <taxon>Pseudomonadati</taxon>
        <taxon>Pseudomonadota</taxon>
        <taxon>Alphaproteobacteria</taxon>
        <taxon>Sphingomonadales</taxon>
        <taxon>Erythrobacteraceae</taxon>
        <taxon>Altererythrobacter</taxon>
    </lineage>
</organism>
<feature type="region of interest" description="Disordered" evidence="1">
    <location>
        <begin position="130"/>
        <end position="153"/>
    </location>
</feature>
<dbReference type="EMBL" id="FXWG01000002">
    <property type="protein sequence ID" value="SMQ69545.1"/>
    <property type="molecule type" value="Genomic_DNA"/>
</dbReference>
<feature type="chain" id="PRO_5012554475" evidence="2">
    <location>
        <begin position="25"/>
        <end position="153"/>
    </location>
</feature>
<accession>A0A1Y6F3W0</accession>
<dbReference type="InterPro" id="IPR035439">
    <property type="entry name" value="UPF0145_dom_sf"/>
</dbReference>
<dbReference type="Proteomes" id="UP000194420">
    <property type="component" value="Unassembled WGS sequence"/>
</dbReference>
<dbReference type="SUPFAM" id="SSF117782">
    <property type="entry name" value="YbjQ-like"/>
    <property type="match status" value="1"/>
</dbReference>
<sequence>MKTRIFAAAVLAAAVALPSTAVYADNHKAEKVVNEEVGVPVFPYDITDKPYKVVGPVKAGVRKATIFSKEPSQKKIYKELWERGEKMDADAVVNASYGDSHMTAFSWGKTNALGIAVRFLTKEEIAAGEKGDTAPAAADFTEEMFENANQKSG</sequence>
<name>A0A1Y6F3W0_9SPHN</name>
<reference evidence="4" key="1">
    <citation type="submission" date="2017-04" db="EMBL/GenBank/DDBJ databases">
        <authorList>
            <person name="Varghese N."/>
            <person name="Submissions S."/>
        </authorList>
    </citation>
    <scope>NUCLEOTIDE SEQUENCE [LARGE SCALE GENOMIC DNA]</scope>
</reference>
<feature type="signal peptide" evidence="2">
    <location>
        <begin position="1"/>
        <end position="24"/>
    </location>
</feature>
<gene>
    <name evidence="3" type="ORF">SAMN06297468_1731</name>
</gene>
<keyword evidence="2" id="KW-0732">Signal</keyword>
<evidence type="ECO:0000256" key="2">
    <source>
        <dbReference type="SAM" id="SignalP"/>
    </source>
</evidence>